<sequence>MRSDSGVRKGKPADVLNAAFELTGRVPEVLTWIANGKSNKEIAVLLDRGQGP</sequence>
<dbReference type="SUPFAM" id="SSF46894">
    <property type="entry name" value="C-terminal effector domain of the bipartite response regulators"/>
    <property type="match status" value="1"/>
</dbReference>
<dbReference type="AlphaFoldDB" id="A0A939EGB9"/>
<dbReference type="GO" id="GO:0006355">
    <property type="term" value="P:regulation of DNA-templated transcription"/>
    <property type="evidence" value="ECO:0007669"/>
    <property type="project" value="InterPro"/>
</dbReference>
<dbReference type="InterPro" id="IPR036388">
    <property type="entry name" value="WH-like_DNA-bd_sf"/>
</dbReference>
<dbReference type="InterPro" id="IPR000792">
    <property type="entry name" value="Tscrpt_reg_LuxR_C"/>
</dbReference>
<reference evidence="2" key="1">
    <citation type="submission" date="2020-12" db="EMBL/GenBank/DDBJ databases">
        <title>Oil enriched cultivation method for isolating marine PHA-producing bacteria.</title>
        <authorList>
            <person name="Zheng W."/>
            <person name="Yu S."/>
            <person name="Huang Y."/>
        </authorList>
    </citation>
    <scope>NUCLEOTIDE SEQUENCE</scope>
    <source>
        <strain evidence="2">SY-2-12</strain>
    </source>
</reference>
<evidence type="ECO:0000313" key="2">
    <source>
        <dbReference type="EMBL" id="MBN9671962.1"/>
    </source>
</evidence>
<comment type="caution">
    <text evidence="2">The sequence shown here is derived from an EMBL/GenBank/DDBJ whole genome shotgun (WGS) entry which is preliminary data.</text>
</comment>
<dbReference type="RefSeq" id="WP_207141805.1">
    <property type="nucleotide sequence ID" value="NZ_JAEKJZ010000003.1"/>
</dbReference>
<dbReference type="Proteomes" id="UP000664096">
    <property type="component" value="Unassembled WGS sequence"/>
</dbReference>
<feature type="domain" description="HTH luxR-type" evidence="1">
    <location>
        <begin position="22"/>
        <end position="46"/>
    </location>
</feature>
<dbReference type="Gene3D" id="1.10.10.10">
    <property type="entry name" value="Winged helix-like DNA-binding domain superfamily/Winged helix DNA-binding domain"/>
    <property type="match status" value="1"/>
</dbReference>
<accession>A0A939EGB9</accession>
<proteinExistence type="predicted"/>
<dbReference type="Pfam" id="PF00196">
    <property type="entry name" value="GerE"/>
    <property type="match status" value="1"/>
</dbReference>
<dbReference type="InterPro" id="IPR016032">
    <property type="entry name" value="Sig_transdc_resp-reg_C-effctor"/>
</dbReference>
<protein>
    <recommendedName>
        <fullName evidence="1">HTH luxR-type domain-containing protein</fullName>
    </recommendedName>
</protein>
<name>A0A939EGB9_9HYPH</name>
<evidence type="ECO:0000313" key="3">
    <source>
        <dbReference type="Proteomes" id="UP000664096"/>
    </source>
</evidence>
<dbReference type="GO" id="GO:0003677">
    <property type="term" value="F:DNA binding"/>
    <property type="evidence" value="ECO:0007669"/>
    <property type="project" value="InterPro"/>
</dbReference>
<organism evidence="2 3">
    <name type="scientific">Roseibium aggregatum</name>
    <dbReference type="NCBI Taxonomy" id="187304"/>
    <lineage>
        <taxon>Bacteria</taxon>
        <taxon>Pseudomonadati</taxon>
        <taxon>Pseudomonadota</taxon>
        <taxon>Alphaproteobacteria</taxon>
        <taxon>Hyphomicrobiales</taxon>
        <taxon>Stappiaceae</taxon>
        <taxon>Roseibium</taxon>
    </lineage>
</organism>
<dbReference type="EMBL" id="JAEKJZ010000003">
    <property type="protein sequence ID" value="MBN9671962.1"/>
    <property type="molecule type" value="Genomic_DNA"/>
</dbReference>
<evidence type="ECO:0000259" key="1">
    <source>
        <dbReference type="Pfam" id="PF00196"/>
    </source>
</evidence>
<gene>
    <name evidence="2" type="ORF">JF539_16545</name>
</gene>